<dbReference type="GeneID" id="28763368"/>
<dbReference type="InParanoid" id="A0A177CX48"/>
<evidence type="ECO:0000313" key="2">
    <source>
        <dbReference type="EMBL" id="OAG12144.1"/>
    </source>
</evidence>
<gene>
    <name evidence="2" type="ORF">CC84DRAFT_1170930</name>
</gene>
<feature type="signal peptide" evidence="1">
    <location>
        <begin position="1"/>
        <end position="18"/>
    </location>
</feature>
<sequence length="1614" mass="172829">MQSFVYLFFFAILRLCQAITSPDIYSFTQPNVATPGLGDASLSATVPSKSRFGTGPDSGVNIFLPNYKSDPNWLPLVLSLKTVGLQVKVSEALNITTQTRTLLIYTSPSVSYSPTTADVTALTNFVTNGGSLIFMNQVPTALRALAGVSASTIDTTYKRSILQLSNAADASASALRGFDFANYYDISMPIFENYTAKGLVNVGYTPTNGSIALGNWIVRNNGVDSPDTSATHTAFVRNQPSGAKGMVYSFGMDIGYLYIRALDESGGYSENYDGYYYPGYDIGTRVIKNIHTSAAHYVSLWTVPYNKGLAFTTTWDIDTYVSYPHGQGMAAAAMERGAYGNLNLHTKYVTDAYERAYFQYGVPYIYQISGFPVAADGFATIDFGSHSVSHSPNAVDFPSGTGAERYIQGTSSGYYPYIHQCSSTTPDGTPTNGEDCEQGGTSGLAFWTEGGTASGEVRASGYLIRHVMNDIFGTNYNLTTYRPGNLAWNKYQANHCASNGFIGGSSCSGNSHLSHLPFQVTHNRESFQELPYFEFPLQWSDGDGNMSSADFPGSDFRKQVNDIKNMARYGGHYNILLHPSDAVLDKIQIQRALHDAVRPFGVYFNQTGIANWWTVRDRTVVTIKTATTTSVTMNVHLEGRVEGLTLQVPKTYTLQSASGTLSACQQVSYDTFTNAVVLRNTAKGEYTLTFSVGTGASTASTCPDFTVQPMTQCVAWDVAVDDFLENYFYDNGVNLLLLKTLETGLGTNRVNGTLQLTSTSSVNSYYTEVSRFCFDATIYTHLFFDTVIPKGTTFSVQLVSYDSGCNNERASTTFLDIRDYAAADGKNQTVTIPLKDFAGENFNNVRGVRLVNIAPTQVPIYIDNIKIQKRCVTAPGEDKTPGLSIDSFQNVDRWITGINNIFGKTDDDGTMKFAKLSELGKMQLLPANANSYIYSRTAVNGNNLNAQGYTDVSLNVRGPAGGSFDVVVTSGTGNKNSTVNTATYATLSQNSFSNITIPLSKFAGLDNSSISQITLRNFNPISTSTAGNFTLRWISLLGNGTNTTTPSTCSTPPGLVVLNFCDLSEFTTQTSALGTPFSDDNTMSSYNQTESGYINLAPRDSSSYFYSLLSASGTCATVNSTYNAVRLRLSGPQGATANVGLKHGGNSCNTNVVTDYVPVTFNTAVTEVILPFAQFSSTLNRAYLQAFTMSGFSVAGATYRIHSVSFVGNSNTKGCALCEGTEVDSCTFTSAVPRTNSLSGLVTDESSLASYTVDSDGSLSLGSKADAYWYSQFGANACYDSTQNNATGLQISVAAAAGTTFDLALRWKTDSQCTTVSSPASVPITNYVTFAGNTTYKVAKIPFSAFPGINASRLDSVALAGFNPTNANVKVGCVSLVQMAAATVPQTCACPTNAWLNYCSGTGVANRNANGGAQSDDGTMSTTPVLANGALALKPAASGSYWYSLLSNLDVSSNSALTLNVSAKAGASFNIQLQSSGQRSSLSSSAYGAMTGSPVLLSIPLSDFTAKTSALNLKAITAVVLESFSDATSTYSLNCAYFGSSSSSSTTTAAVQRRDLSDDVSSGNATLVAGPLALWQPSFVWHHTGNIHKHQHDNKTKNHAVFFTNSTTTRAKFV</sequence>
<dbReference type="Gene3D" id="2.60.120.430">
    <property type="entry name" value="Galactose-binding lectin"/>
    <property type="match status" value="4"/>
</dbReference>
<feature type="chain" id="PRO_5008058695" evidence="1">
    <location>
        <begin position="19"/>
        <end position="1614"/>
    </location>
</feature>
<dbReference type="Gene3D" id="3.20.20.370">
    <property type="entry name" value="Glycoside hydrolase/deacetylase"/>
    <property type="match status" value="1"/>
</dbReference>
<dbReference type="InterPro" id="IPR008979">
    <property type="entry name" value="Galactose-bd-like_sf"/>
</dbReference>
<protein>
    <submittedName>
        <fullName evidence="2">Uncharacterized protein</fullName>
    </submittedName>
</protein>
<reference evidence="2 3" key="1">
    <citation type="submission" date="2016-05" db="EMBL/GenBank/DDBJ databases">
        <title>Comparative analysis of secretome profiles of manganese(II)-oxidizing ascomycete fungi.</title>
        <authorList>
            <consortium name="DOE Joint Genome Institute"/>
            <person name="Zeiner C.A."/>
            <person name="Purvine S.O."/>
            <person name="Zink E.M."/>
            <person name="Wu S."/>
            <person name="Pasa-Tolic L."/>
            <person name="Chaput D.L."/>
            <person name="Haridas S."/>
            <person name="Grigoriev I.V."/>
            <person name="Santelli C.M."/>
            <person name="Hansel C.M."/>
        </authorList>
    </citation>
    <scope>NUCLEOTIDE SEQUENCE [LARGE SCALE GENOMIC DNA]</scope>
    <source>
        <strain evidence="2 3">AP3s5-JAC2a</strain>
    </source>
</reference>
<dbReference type="OrthoDB" id="2107553at2759"/>
<name>A0A177CX48_9PLEO</name>
<keyword evidence="3" id="KW-1185">Reference proteome</keyword>
<keyword evidence="1" id="KW-0732">Signal</keyword>
<dbReference type="SUPFAM" id="SSF49785">
    <property type="entry name" value="Galactose-binding domain-like"/>
    <property type="match status" value="1"/>
</dbReference>
<dbReference type="RefSeq" id="XP_018042509.1">
    <property type="nucleotide sequence ID" value="XM_018179882.1"/>
</dbReference>
<evidence type="ECO:0000313" key="3">
    <source>
        <dbReference type="Proteomes" id="UP000077069"/>
    </source>
</evidence>
<accession>A0A177CX48</accession>
<dbReference type="STRING" id="1460663.A0A177CX48"/>
<dbReference type="Proteomes" id="UP000077069">
    <property type="component" value="Unassembled WGS sequence"/>
</dbReference>
<dbReference type="EMBL" id="KV441548">
    <property type="protein sequence ID" value="OAG12144.1"/>
    <property type="molecule type" value="Genomic_DNA"/>
</dbReference>
<evidence type="ECO:0000256" key="1">
    <source>
        <dbReference type="SAM" id="SignalP"/>
    </source>
</evidence>
<proteinExistence type="predicted"/>
<organism evidence="2 3">
    <name type="scientific">Paraphaeosphaeria sporulosa</name>
    <dbReference type="NCBI Taxonomy" id="1460663"/>
    <lineage>
        <taxon>Eukaryota</taxon>
        <taxon>Fungi</taxon>
        <taxon>Dikarya</taxon>
        <taxon>Ascomycota</taxon>
        <taxon>Pezizomycotina</taxon>
        <taxon>Dothideomycetes</taxon>
        <taxon>Pleosporomycetidae</taxon>
        <taxon>Pleosporales</taxon>
        <taxon>Massarineae</taxon>
        <taxon>Didymosphaeriaceae</taxon>
        <taxon>Paraphaeosphaeria</taxon>
    </lineage>
</organism>